<dbReference type="PANTHER" id="PTHR21472:SF20">
    <property type="entry name" value="ENDONUCLEASE DOMAIN-CONTAINING 1 PROTEIN-LIKE"/>
    <property type="match status" value="1"/>
</dbReference>
<evidence type="ECO:0000313" key="5">
    <source>
        <dbReference type="Proteomes" id="UP000265100"/>
    </source>
</evidence>
<dbReference type="InterPro" id="IPR001604">
    <property type="entry name" value="Endo_G_ENPP1-like_dom"/>
</dbReference>
<evidence type="ECO:0000259" key="2">
    <source>
        <dbReference type="SMART" id="SM00477"/>
    </source>
</evidence>
<reference evidence="4" key="4">
    <citation type="submission" date="2025-09" db="UniProtKB">
        <authorList>
            <consortium name="Ensembl"/>
        </authorList>
    </citation>
    <scope>IDENTIFICATION</scope>
</reference>
<dbReference type="InterPro" id="IPR039015">
    <property type="entry name" value="ENDOD1"/>
</dbReference>
<dbReference type="SUPFAM" id="SSF54060">
    <property type="entry name" value="His-Me finger endonucleases"/>
    <property type="match status" value="2"/>
</dbReference>
<dbReference type="GO" id="GO:0016787">
    <property type="term" value="F:hydrolase activity"/>
    <property type="evidence" value="ECO:0007669"/>
    <property type="project" value="InterPro"/>
</dbReference>
<feature type="domain" description="DNA/RNA non-specific endonuclease/pyrophosphatase/phosphodiesterase" evidence="3">
    <location>
        <begin position="313"/>
        <end position="531"/>
    </location>
</feature>
<dbReference type="OMA" id="WAEHQDI"/>
<dbReference type="Ensembl" id="ENSACLT00000028479.2">
    <property type="protein sequence ID" value="ENSACLP00000027828.2"/>
    <property type="gene ID" value="ENSACLG00000018914.2"/>
</dbReference>
<dbReference type="SMART" id="SM00477">
    <property type="entry name" value="NUC"/>
    <property type="match status" value="2"/>
</dbReference>
<feature type="chain" id="PRO_5044205936" description="Endonuclease domain-containing 1 protein-like" evidence="1">
    <location>
        <begin position="21"/>
        <end position="546"/>
    </location>
</feature>
<feature type="domain" description="ENPP1-3/EXOG-like endonuclease/phosphodiesterase" evidence="2">
    <location>
        <begin position="314"/>
        <end position="545"/>
    </location>
</feature>
<reference evidence="4 5" key="1">
    <citation type="submission" date="2018-05" db="EMBL/GenBank/DDBJ databases">
        <authorList>
            <person name="Datahose"/>
        </authorList>
    </citation>
    <scope>NUCLEOTIDE SEQUENCE</scope>
</reference>
<dbReference type="STRING" id="8154.ENSACLP00000027828"/>
<dbReference type="Gene3D" id="3.40.570.10">
    <property type="entry name" value="Extracellular Endonuclease, subunit A"/>
    <property type="match status" value="2"/>
</dbReference>
<dbReference type="Proteomes" id="UP000265100">
    <property type="component" value="Chromosome 3"/>
</dbReference>
<dbReference type="AlphaFoldDB" id="A0A3P8QEM1"/>
<dbReference type="SMART" id="SM00892">
    <property type="entry name" value="Endonuclease_NS"/>
    <property type="match status" value="2"/>
</dbReference>
<dbReference type="InterPro" id="IPR044925">
    <property type="entry name" value="His-Me_finger_sf"/>
</dbReference>
<protein>
    <recommendedName>
        <fullName evidence="6">Endonuclease domain-containing 1 protein-like</fullName>
    </recommendedName>
</protein>
<dbReference type="GO" id="GO:0003676">
    <property type="term" value="F:nucleic acid binding"/>
    <property type="evidence" value="ECO:0007669"/>
    <property type="project" value="InterPro"/>
</dbReference>
<dbReference type="Bgee" id="ENSACLG00000018914">
    <property type="expression patterns" value="Expressed in ovary and 2 other cell types or tissues"/>
</dbReference>
<name>A0A3P8QEM1_ASTCA</name>
<accession>A0A3P8QEM1</accession>
<dbReference type="GeneTree" id="ENSGT01030000234592"/>
<keyword evidence="1" id="KW-0732">Signal</keyword>
<proteinExistence type="predicted"/>
<dbReference type="GO" id="GO:0046872">
    <property type="term" value="F:metal ion binding"/>
    <property type="evidence" value="ECO:0007669"/>
    <property type="project" value="InterPro"/>
</dbReference>
<dbReference type="PANTHER" id="PTHR21472">
    <property type="entry name" value="ENDONUCLEASE DOMAIN-CONTAINING 1 PROTEIN ENDOD1"/>
    <property type="match status" value="1"/>
</dbReference>
<evidence type="ECO:0000313" key="4">
    <source>
        <dbReference type="Ensembl" id="ENSACLP00000027828.2"/>
    </source>
</evidence>
<reference evidence="4" key="3">
    <citation type="submission" date="2025-08" db="UniProtKB">
        <authorList>
            <consortium name="Ensembl"/>
        </authorList>
    </citation>
    <scope>IDENTIFICATION</scope>
</reference>
<evidence type="ECO:0000256" key="1">
    <source>
        <dbReference type="SAM" id="SignalP"/>
    </source>
</evidence>
<dbReference type="InterPro" id="IPR044929">
    <property type="entry name" value="DNA/RNA_non-sp_Endonuclease_sf"/>
</dbReference>
<feature type="domain" description="DNA/RNA non-specific endonuclease/pyrophosphatase/phosphodiesterase" evidence="3">
    <location>
        <begin position="57"/>
        <end position="274"/>
    </location>
</feature>
<feature type="signal peptide" evidence="1">
    <location>
        <begin position="1"/>
        <end position="20"/>
    </location>
</feature>
<sequence>MAAWAQTAFLLFSIMLAVIGKVEKELSPECKEFLYMGTPPRGLEHHSVQFICQYYNKKPRYVTLYNTVDHIPIYSAYIFKRSEGEKCMDVPWMYEPQLSTSSETDEMQPFPRSYVHMNFEDAQAVLDDYTNAILYERGTLNPDEHQNEPDDKAATYTLTNVVPVVPEVNNLIWDKQEHMIRKRLNNYCRGTAHIVTGVTTSGKMIRRENMNRIAVPTYLWSAYCCVDYDHNTPFMNRYKFPSFAYYGLNEDENNDMVEVSVQKLEEFLKKTEFAGVVGDFNHAERCKDSLFMGTPPRGYLSNSFKKICQRYEDKPRYVTLYDSHKHVPIYSAYTFKKSDGEKKVDFPWMFEPQLASEKSSSNMEPFPQSANMHMNFEDSQAVLEDYADVVQYERGQLNPDEHQADPLDKASTYTLTNVVPQIREFNMGPWAEHRDIVRKRLNNYCRGKAFVITGVTTSGHTIRRNNQDRVAVPEYMWSAYCCTEFDQNAPYFVRYKFPVFGAYGLNDRVNNQMVEVPLKNLEKFLKGRMDVDKNFQIFYKDCVSDK</sequence>
<evidence type="ECO:0008006" key="6">
    <source>
        <dbReference type="Google" id="ProtNLM"/>
    </source>
</evidence>
<organism evidence="4 5">
    <name type="scientific">Astatotilapia calliptera</name>
    <name type="common">Eastern happy</name>
    <name type="synonym">Chromis callipterus</name>
    <dbReference type="NCBI Taxonomy" id="8154"/>
    <lineage>
        <taxon>Eukaryota</taxon>
        <taxon>Metazoa</taxon>
        <taxon>Chordata</taxon>
        <taxon>Craniata</taxon>
        <taxon>Vertebrata</taxon>
        <taxon>Euteleostomi</taxon>
        <taxon>Actinopterygii</taxon>
        <taxon>Neopterygii</taxon>
        <taxon>Teleostei</taxon>
        <taxon>Neoteleostei</taxon>
        <taxon>Acanthomorphata</taxon>
        <taxon>Ovalentaria</taxon>
        <taxon>Cichlomorphae</taxon>
        <taxon>Cichliformes</taxon>
        <taxon>Cichlidae</taxon>
        <taxon>African cichlids</taxon>
        <taxon>Pseudocrenilabrinae</taxon>
        <taxon>Haplochromini</taxon>
        <taxon>Astatotilapia</taxon>
    </lineage>
</organism>
<evidence type="ECO:0000259" key="3">
    <source>
        <dbReference type="SMART" id="SM00892"/>
    </source>
</evidence>
<dbReference type="Pfam" id="PF01223">
    <property type="entry name" value="Endonuclease_NS"/>
    <property type="match status" value="2"/>
</dbReference>
<keyword evidence="5" id="KW-1185">Reference proteome</keyword>
<feature type="domain" description="ENPP1-3/EXOG-like endonuclease/phosphodiesterase" evidence="2">
    <location>
        <begin position="58"/>
        <end position="279"/>
    </location>
</feature>
<dbReference type="InterPro" id="IPR020821">
    <property type="entry name" value="ENPP1-3/EXOG-like_nuc-like"/>
</dbReference>
<reference evidence="5" key="2">
    <citation type="submission" date="2023-03" db="EMBL/GenBank/DDBJ databases">
        <authorList>
            <consortium name="Wellcome Sanger Institute Data Sharing"/>
        </authorList>
    </citation>
    <scope>NUCLEOTIDE SEQUENCE [LARGE SCALE GENOMIC DNA]</scope>
</reference>